<organism evidence="2 3">
    <name type="scientific">[Empedobacter] haloabium</name>
    <dbReference type="NCBI Taxonomy" id="592317"/>
    <lineage>
        <taxon>Bacteria</taxon>
        <taxon>Pseudomonadati</taxon>
        <taxon>Pseudomonadota</taxon>
        <taxon>Betaproteobacteria</taxon>
        <taxon>Burkholderiales</taxon>
        <taxon>Oxalobacteraceae</taxon>
        <taxon>Telluria group</taxon>
        <taxon>Telluria group incertae sedis</taxon>
    </lineage>
</organism>
<keyword evidence="3" id="KW-1185">Reference proteome</keyword>
<evidence type="ECO:0000313" key="2">
    <source>
        <dbReference type="EMBL" id="WUR11424.1"/>
    </source>
</evidence>
<keyword evidence="1" id="KW-0732">Signal</keyword>
<evidence type="ECO:0000313" key="3">
    <source>
        <dbReference type="Proteomes" id="UP000321323"/>
    </source>
</evidence>
<evidence type="ECO:0000256" key="1">
    <source>
        <dbReference type="SAM" id="SignalP"/>
    </source>
</evidence>
<sequence length="123" mass="12976">MRHPAAIALAAVLLAGSASASDTRPADAVVAVRFLVSEQFPERLVQPLVEPAQRALTRLNGVIEMNSVASPGCVMIELRFEGGATEKDVATVSRRIEELAIDDEIQVKSRTVALATAAGNGRP</sequence>
<protein>
    <submittedName>
        <fullName evidence="2">Uncharacterized protein</fullName>
    </submittedName>
</protein>
<feature type="signal peptide" evidence="1">
    <location>
        <begin position="1"/>
        <end position="20"/>
    </location>
</feature>
<feature type="chain" id="PRO_5046017104" evidence="1">
    <location>
        <begin position="21"/>
        <end position="123"/>
    </location>
</feature>
<name>A0ABZ1UFD4_9BURK</name>
<dbReference type="Proteomes" id="UP000321323">
    <property type="component" value="Chromosome"/>
</dbReference>
<accession>A0ABZ1UFD4</accession>
<gene>
    <name evidence="2" type="ORF">E7V67_017075</name>
</gene>
<proteinExistence type="predicted"/>
<dbReference type="EMBL" id="CP136508">
    <property type="protein sequence ID" value="WUR11424.1"/>
    <property type="molecule type" value="Genomic_DNA"/>
</dbReference>
<reference evidence="2 3" key="1">
    <citation type="journal article" date="2019" name="Int. J. Syst. Evol. Microbiol.">
        <title>The Draft Whole-Genome Sequence of the Antibiotic Producer Empedobacter haloabium ATCC 31962 Provides Indications for Its Taxonomic Reclassification.</title>
        <authorList>
            <person name="Miess H."/>
            <person name="Arlt P."/>
            <person name="Apel A.K."/>
            <person name="Weber T."/>
            <person name="Nieselt K."/>
            <person name="Hanssen F."/>
            <person name="Czemmel S."/>
            <person name="Nahnsen S."/>
            <person name="Gross H."/>
        </authorList>
    </citation>
    <scope>NUCLEOTIDE SEQUENCE [LARGE SCALE GENOMIC DNA]</scope>
    <source>
        <strain evidence="2 3">ATCC 31962</strain>
    </source>
</reference>